<dbReference type="Proteomes" id="UP000034320">
    <property type="component" value="Unassembled WGS sequence"/>
</dbReference>
<evidence type="ECO:0000313" key="3">
    <source>
        <dbReference type="Proteomes" id="UP000034320"/>
    </source>
</evidence>
<keyword evidence="1" id="KW-1133">Transmembrane helix</keyword>
<evidence type="ECO:0000313" key="2">
    <source>
        <dbReference type="EMBL" id="KKS47068.1"/>
    </source>
</evidence>
<name>A0A0G1CBP2_9BACT</name>
<comment type="caution">
    <text evidence="2">The sequence shown here is derived from an EMBL/GenBank/DDBJ whole genome shotgun (WGS) entry which is preliminary data.</text>
</comment>
<accession>A0A0G1CBP2</accession>
<dbReference type="AlphaFoldDB" id="A0A0G1CBP2"/>
<gene>
    <name evidence="2" type="ORF">UV09_C0009G0007</name>
</gene>
<feature type="transmembrane region" description="Helical" evidence="1">
    <location>
        <begin position="14"/>
        <end position="31"/>
    </location>
</feature>
<keyword evidence="1" id="KW-0472">Membrane</keyword>
<reference evidence="2 3" key="1">
    <citation type="journal article" date="2015" name="Nature">
        <title>rRNA introns, odd ribosomes, and small enigmatic genomes across a large radiation of phyla.</title>
        <authorList>
            <person name="Brown C.T."/>
            <person name="Hug L.A."/>
            <person name="Thomas B.C."/>
            <person name="Sharon I."/>
            <person name="Castelle C.J."/>
            <person name="Singh A."/>
            <person name="Wilkins M.J."/>
            <person name="Williams K.H."/>
            <person name="Banfield J.F."/>
        </authorList>
    </citation>
    <scope>NUCLEOTIDE SEQUENCE [LARGE SCALE GENOMIC DNA]</scope>
</reference>
<evidence type="ECO:0000256" key="1">
    <source>
        <dbReference type="SAM" id="Phobius"/>
    </source>
</evidence>
<proteinExistence type="predicted"/>
<dbReference type="EMBL" id="LCDD01000009">
    <property type="protein sequence ID" value="KKS47068.1"/>
    <property type="molecule type" value="Genomic_DNA"/>
</dbReference>
<keyword evidence="1" id="KW-0812">Transmembrane</keyword>
<organism evidence="2 3">
    <name type="scientific">Candidatus Gottesmanbacteria bacterium GW2011_GWA2_42_18</name>
    <dbReference type="NCBI Taxonomy" id="1618442"/>
    <lineage>
        <taxon>Bacteria</taxon>
        <taxon>Candidatus Gottesmaniibacteriota</taxon>
    </lineage>
</organism>
<evidence type="ECO:0008006" key="4">
    <source>
        <dbReference type="Google" id="ProtNLM"/>
    </source>
</evidence>
<protein>
    <recommendedName>
        <fullName evidence="4">LytR/CpsA/Psr regulator C-terminal domain-containing protein</fullName>
    </recommendedName>
</protein>
<sequence length="332" mass="38420">MTDYRLTGIARKRFLLFTFIPLVLLMIYLKFSAGWHGDRRYTVVFHNIYPETESGENDLALVSLEPSSQRGIYLYISPKILLDLPYGYKTYPSSSVFRLGALESGDAAGGHLLQKSLELSLGVKIDAFVAAKNNWFDLSKKKGEFDNFKRDNFTLYKGLPFLFRLLTDKYVSNLNFSEKLRFFLKMRKIRLDQLEFVNLAESSSVYPEILPDKTEVWHIDQINFDHNNFSRFEDRLVRLEDISLEVENASGEEKVATLFARVLKNYGVKVVARLTAKKIMAENCLLYLYSGEAAESRIAEIMVNDYNCRQEKRFDKNSQADIRVILGEKFIK</sequence>